<dbReference type="CTD" id="6611"/>
<dbReference type="RefSeq" id="XP_027202189.1">
    <property type="nucleotide sequence ID" value="XM_027346388.1"/>
</dbReference>
<dbReference type="PROSITE" id="PS01330">
    <property type="entry name" value="PABS_1"/>
    <property type="match status" value="1"/>
</dbReference>
<dbReference type="InterPro" id="IPR030374">
    <property type="entry name" value="PABS"/>
</dbReference>
<dbReference type="OrthoDB" id="5953636at2759"/>
<proteinExistence type="inferred from homology"/>
<dbReference type="PANTHER" id="PTHR46315:SF1">
    <property type="entry name" value="SPERMINE SYNTHASE"/>
    <property type="match status" value="1"/>
</dbReference>
<dbReference type="GO" id="GO:0006597">
    <property type="term" value="P:spermine biosynthetic process"/>
    <property type="evidence" value="ECO:0007669"/>
    <property type="project" value="InterPro"/>
</dbReference>
<evidence type="ECO:0000256" key="2">
    <source>
        <dbReference type="ARBA" id="ARBA00022679"/>
    </source>
</evidence>
<evidence type="ECO:0000259" key="4">
    <source>
        <dbReference type="PROSITE" id="PS51006"/>
    </source>
</evidence>
<protein>
    <submittedName>
        <fullName evidence="6">Spermine synthase-like</fullName>
    </submittedName>
</protein>
<dbReference type="InterPro" id="IPR037163">
    <property type="entry name" value="Spermidine_synt_N_sf"/>
</dbReference>
<keyword evidence="3" id="KW-0620">Polyamine biosynthesis</keyword>
<evidence type="ECO:0000313" key="5">
    <source>
        <dbReference type="Proteomes" id="UP000515146"/>
    </source>
</evidence>
<dbReference type="Gene3D" id="2.30.140.10">
    <property type="entry name" value="Spermidine synthase, tetramerisation domain"/>
    <property type="match status" value="1"/>
</dbReference>
<evidence type="ECO:0000256" key="1">
    <source>
        <dbReference type="ARBA" id="ARBA00007867"/>
    </source>
</evidence>
<dbReference type="Pfam" id="PF17284">
    <property type="entry name" value="Spermine_synt_N"/>
    <property type="match status" value="1"/>
</dbReference>
<dbReference type="GO" id="GO:0016768">
    <property type="term" value="F:spermine synthase activity"/>
    <property type="evidence" value="ECO:0007669"/>
    <property type="project" value="InterPro"/>
</dbReference>
<name>A0A6P6YC10_DERPT</name>
<dbReference type="SUPFAM" id="SSF53335">
    <property type="entry name" value="S-adenosyl-L-methionine-dependent methyltransferases"/>
    <property type="match status" value="1"/>
</dbReference>
<comment type="similarity">
    <text evidence="1">Belongs to the spermidine/spermine synthase family.</text>
</comment>
<dbReference type="OMA" id="MSVQTIL"/>
<feature type="active site" description="Proton acceptor" evidence="3">
    <location>
        <position position="303"/>
    </location>
</feature>
<dbReference type="Pfam" id="PF01564">
    <property type="entry name" value="Spermine_synth"/>
    <property type="match status" value="1"/>
</dbReference>
<evidence type="ECO:0000313" key="6">
    <source>
        <dbReference type="RefSeq" id="XP_027202189.1"/>
    </source>
</evidence>
<sequence>MSLKTFLLSFRLSNQPDENFWKSFIAIINEEFDPDLDQHQRIALKKSTDVVDDGNDGSLHLFTCSNGKEIFLTVRYYNMDDDKKLISINGELSKNCGQLFRMNNLIEKFKDRLNSLIQSLNNDNPTANNKQMDLVETIPLLKRDNRVPSYFLTSDGRVLEYDFDEILVNETTPYQNIKILHSPSLGNCLLLDDMQNLAEADLPYTHGLMNFGQNSYKDKEILILGGGDGGLLHELLKESPKFVTMIDIDEKVMLYCRKYLRGACGDTLDEFDGPNYKIIVDDCLRYLNDYIEQQKTFDIIFNDLTDIPISTSEQRDCIVEDNQKLWSFIRKILQLSMKCLRPGGLYLNHAIGMNCKQSLADYEQVINELPDVKLNISKHTRYVPSFMEDWVFYQIQKQ</sequence>
<dbReference type="PANTHER" id="PTHR46315">
    <property type="entry name" value="SPERMINE SYNTHASE"/>
    <property type="match status" value="1"/>
</dbReference>
<dbReference type="Proteomes" id="UP000515146">
    <property type="component" value="Unplaced"/>
</dbReference>
<accession>A0A6P6YC10</accession>
<dbReference type="Gene3D" id="3.40.50.150">
    <property type="entry name" value="Vaccinia Virus protein VP39"/>
    <property type="match status" value="1"/>
</dbReference>
<dbReference type="InterPro" id="IPR029063">
    <property type="entry name" value="SAM-dependent_MTases_sf"/>
</dbReference>
<dbReference type="AlphaFoldDB" id="A0A6P6YC10"/>
<evidence type="ECO:0000256" key="3">
    <source>
        <dbReference type="PROSITE-ProRule" id="PRU00354"/>
    </source>
</evidence>
<dbReference type="FunFam" id="3.40.50.150:FF:000197">
    <property type="entry name" value="spermine synthase isoform X2"/>
    <property type="match status" value="1"/>
</dbReference>
<organism evidence="5 6">
    <name type="scientific">Dermatophagoides pteronyssinus</name>
    <name type="common">European house dust mite</name>
    <dbReference type="NCBI Taxonomy" id="6956"/>
    <lineage>
        <taxon>Eukaryota</taxon>
        <taxon>Metazoa</taxon>
        <taxon>Ecdysozoa</taxon>
        <taxon>Arthropoda</taxon>
        <taxon>Chelicerata</taxon>
        <taxon>Arachnida</taxon>
        <taxon>Acari</taxon>
        <taxon>Acariformes</taxon>
        <taxon>Sarcoptiformes</taxon>
        <taxon>Astigmata</taxon>
        <taxon>Psoroptidia</taxon>
        <taxon>Analgoidea</taxon>
        <taxon>Pyroglyphidae</taxon>
        <taxon>Dermatophagoidinae</taxon>
        <taxon>Dermatophagoides</taxon>
    </lineage>
</organism>
<keyword evidence="5" id="KW-1185">Reference proteome</keyword>
<dbReference type="GeneID" id="113796146"/>
<dbReference type="PROSITE" id="PS51006">
    <property type="entry name" value="PABS_2"/>
    <property type="match status" value="1"/>
</dbReference>
<dbReference type="InterPro" id="IPR035246">
    <property type="entry name" value="Spermidine_synt_N"/>
</dbReference>
<keyword evidence="2 3" id="KW-0808">Transferase</keyword>
<dbReference type="InParanoid" id="A0A6P6YC10"/>
<dbReference type="KEGG" id="dpte:113796146"/>
<gene>
    <name evidence="6" type="primary">LOC113796146</name>
</gene>
<reference evidence="6" key="1">
    <citation type="submission" date="2025-08" db="UniProtKB">
        <authorList>
            <consortium name="RefSeq"/>
        </authorList>
    </citation>
    <scope>IDENTIFICATION</scope>
    <source>
        <strain evidence="6">Airmid</strain>
    </source>
</reference>
<feature type="domain" description="PABS" evidence="4">
    <location>
        <begin position="148"/>
        <end position="397"/>
    </location>
</feature>
<dbReference type="FunCoup" id="A0A6P6YC10">
    <property type="interactions" value="166"/>
</dbReference>
<dbReference type="InterPro" id="IPR030373">
    <property type="entry name" value="PABS_CS"/>
</dbReference>
<dbReference type="InterPro" id="IPR015576">
    <property type="entry name" value="Spermine_synthase_animal"/>
</dbReference>